<organism evidence="1 2">
    <name type="scientific">Potamilus streckersoni</name>
    <dbReference type="NCBI Taxonomy" id="2493646"/>
    <lineage>
        <taxon>Eukaryota</taxon>
        <taxon>Metazoa</taxon>
        <taxon>Spiralia</taxon>
        <taxon>Lophotrochozoa</taxon>
        <taxon>Mollusca</taxon>
        <taxon>Bivalvia</taxon>
        <taxon>Autobranchia</taxon>
        <taxon>Heteroconchia</taxon>
        <taxon>Palaeoheterodonta</taxon>
        <taxon>Unionida</taxon>
        <taxon>Unionoidea</taxon>
        <taxon>Unionidae</taxon>
        <taxon>Ambleminae</taxon>
        <taxon>Lampsilini</taxon>
        <taxon>Potamilus</taxon>
    </lineage>
</organism>
<dbReference type="EMBL" id="JAEAOA010001285">
    <property type="protein sequence ID" value="KAK3598107.1"/>
    <property type="molecule type" value="Genomic_DNA"/>
</dbReference>
<name>A0AAE0SU73_9BIVA</name>
<reference evidence="1" key="3">
    <citation type="submission" date="2023-05" db="EMBL/GenBank/DDBJ databases">
        <authorList>
            <person name="Smith C.H."/>
        </authorList>
    </citation>
    <scope>NUCLEOTIDE SEQUENCE</scope>
    <source>
        <strain evidence="1">CHS0354</strain>
        <tissue evidence="1">Mantle</tissue>
    </source>
</reference>
<comment type="caution">
    <text evidence="1">The sequence shown here is derived from an EMBL/GenBank/DDBJ whole genome shotgun (WGS) entry which is preliminary data.</text>
</comment>
<dbReference type="Proteomes" id="UP001195483">
    <property type="component" value="Unassembled WGS sequence"/>
</dbReference>
<reference evidence="1" key="1">
    <citation type="journal article" date="2021" name="Genome Biol. Evol.">
        <title>A High-Quality Reference Genome for a Parasitic Bivalve with Doubly Uniparental Inheritance (Bivalvia: Unionida).</title>
        <authorList>
            <person name="Smith C.H."/>
        </authorList>
    </citation>
    <scope>NUCLEOTIDE SEQUENCE</scope>
    <source>
        <strain evidence="1">CHS0354</strain>
    </source>
</reference>
<proteinExistence type="predicted"/>
<keyword evidence="2" id="KW-1185">Reference proteome</keyword>
<dbReference type="AlphaFoldDB" id="A0AAE0SU73"/>
<protein>
    <submittedName>
        <fullName evidence="1">Uncharacterized protein</fullName>
    </submittedName>
</protein>
<evidence type="ECO:0000313" key="2">
    <source>
        <dbReference type="Proteomes" id="UP001195483"/>
    </source>
</evidence>
<accession>A0AAE0SU73</accession>
<gene>
    <name evidence="1" type="ORF">CHS0354_020967</name>
</gene>
<evidence type="ECO:0000313" key="1">
    <source>
        <dbReference type="EMBL" id="KAK3598107.1"/>
    </source>
</evidence>
<sequence>MGGKSSTHVANSYNKAIWVKCDAERSYVLVSKYEGSVAVEDIGSGSASVERQFEWSKIKADFTRILPNEVLRFDVDTRSTDVVYVTIIADGGEVLANALPKREDYSVMVAENGQVRDVIYGRIWQHV</sequence>
<reference evidence="1" key="2">
    <citation type="journal article" date="2021" name="Genome Biol. Evol.">
        <title>Developing a high-quality reference genome for a parasitic bivalve with doubly uniparental inheritance (Bivalvia: Unionida).</title>
        <authorList>
            <person name="Smith C.H."/>
        </authorList>
    </citation>
    <scope>NUCLEOTIDE SEQUENCE</scope>
    <source>
        <strain evidence="1">CHS0354</strain>
        <tissue evidence="1">Mantle</tissue>
    </source>
</reference>